<dbReference type="Proteomes" id="UP000614216">
    <property type="component" value="Unassembled WGS sequence"/>
</dbReference>
<name>A0A937KCR3_9BACT</name>
<protein>
    <submittedName>
        <fullName evidence="2">DUF3127 domain-containing protein</fullName>
    </submittedName>
</protein>
<feature type="region of interest" description="Disordered" evidence="1">
    <location>
        <begin position="91"/>
        <end position="125"/>
    </location>
</feature>
<dbReference type="Pfam" id="PF11325">
    <property type="entry name" value="DUF3127"/>
    <property type="match status" value="1"/>
</dbReference>
<reference evidence="2" key="1">
    <citation type="submission" date="2021-01" db="EMBL/GenBank/DDBJ databases">
        <title>Fulvivirga kasyanovii gen. nov., sp nov., a novel member of the phylum Bacteroidetes isolated from seawater in a mussel farm.</title>
        <authorList>
            <person name="Zhao L.-H."/>
            <person name="Wang Z.-J."/>
        </authorList>
    </citation>
    <scope>NUCLEOTIDE SEQUENCE</scope>
    <source>
        <strain evidence="2">29W222</strain>
    </source>
</reference>
<evidence type="ECO:0000313" key="3">
    <source>
        <dbReference type="Proteomes" id="UP000614216"/>
    </source>
</evidence>
<dbReference type="AlphaFoldDB" id="A0A937KCR3"/>
<accession>A0A937KCR3</accession>
<gene>
    <name evidence="2" type="ORF">JMN32_02950</name>
</gene>
<keyword evidence="3" id="KW-1185">Reference proteome</keyword>
<dbReference type="RefSeq" id="WP_202854788.1">
    <property type="nucleotide sequence ID" value="NZ_JAEUGD010000004.1"/>
</dbReference>
<proteinExistence type="predicted"/>
<evidence type="ECO:0000313" key="2">
    <source>
        <dbReference type="EMBL" id="MBL6445250.1"/>
    </source>
</evidence>
<dbReference type="EMBL" id="JAEUGD010000004">
    <property type="protein sequence ID" value="MBL6445250.1"/>
    <property type="molecule type" value="Genomic_DNA"/>
</dbReference>
<dbReference type="SUPFAM" id="SSF50249">
    <property type="entry name" value="Nucleic acid-binding proteins"/>
    <property type="match status" value="1"/>
</dbReference>
<comment type="caution">
    <text evidence="2">The sequence shown here is derived from an EMBL/GenBank/DDBJ whole genome shotgun (WGS) entry which is preliminary data.</text>
</comment>
<dbReference type="InterPro" id="IPR012340">
    <property type="entry name" value="NA-bd_OB-fold"/>
</dbReference>
<sequence>MNVKGKILEISDTQQVSNSFKKREFVLEYAENPQYPEYLKFEMIQDKCAILDSYKANDEVDVYFNLKGRKWTDPKGVVKYFNSLQAWKIEGASSGAQTPPPADGGMDQMEEPGWITDGNEDDLPF</sequence>
<evidence type="ECO:0000256" key="1">
    <source>
        <dbReference type="SAM" id="MobiDB-lite"/>
    </source>
</evidence>
<organism evidence="2 3">
    <name type="scientific">Fulvivirga marina</name>
    <dbReference type="NCBI Taxonomy" id="2494733"/>
    <lineage>
        <taxon>Bacteria</taxon>
        <taxon>Pseudomonadati</taxon>
        <taxon>Bacteroidota</taxon>
        <taxon>Cytophagia</taxon>
        <taxon>Cytophagales</taxon>
        <taxon>Fulvivirgaceae</taxon>
        <taxon>Fulvivirga</taxon>
    </lineage>
</organism>
<dbReference type="InterPro" id="IPR021474">
    <property type="entry name" value="DUF3127"/>
</dbReference>